<evidence type="ECO:0000313" key="3">
    <source>
        <dbReference type="Proteomes" id="UP000619079"/>
    </source>
</evidence>
<comment type="caution">
    <text evidence="2">The sequence shown here is derived from an EMBL/GenBank/DDBJ whole genome shotgun (WGS) entry which is preliminary data.</text>
</comment>
<dbReference type="InterPro" id="IPR011032">
    <property type="entry name" value="GroES-like_sf"/>
</dbReference>
<evidence type="ECO:0000313" key="2">
    <source>
        <dbReference type="EMBL" id="MBJ6373320.1"/>
    </source>
</evidence>
<evidence type="ECO:0000313" key="1">
    <source>
        <dbReference type="EMBL" id="MBJ6372487.1"/>
    </source>
</evidence>
<dbReference type="SUPFAM" id="SSF50129">
    <property type="entry name" value="GroES-like"/>
    <property type="match status" value="1"/>
</dbReference>
<dbReference type="AlphaFoldDB" id="A0A8J7LXA4"/>
<sequence>MRTRAAVAMEAGKPLEVMEVNLEGPRAGEVLVEIKATGLCH</sequence>
<accession>A0A8J7LXA4</accession>
<keyword evidence="3" id="KW-1185">Reference proteome</keyword>
<protein>
    <submittedName>
        <fullName evidence="2">S-(Hydroxymethyl)glutathione dehydrogenase</fullName>
    </submittedName>
</protein>
<proteinExistence type="predicted"/>
<name>A0A8J7LXA4_9RHOB</name>
<feature type="non-terminal residue" evidence="2">
    <location>
        <position position="41"/>
    </location>
</feature>
<organism evidence="2 3">
    <name type="scientific">Sedimentitalea arenosa</name>
    <dbReference type="NCBI Taxonomy" id="2798803"/>
    <lineage>
        <taxon>Bacteria</taxon>
        <taxon>Pseudomonadati</taxon>
        <taxon>Pseudomonadota</taxon>
        <taxon>Alphaproteobacteria</taxon>
        <taxon>Rhodobacterales</taxon>
        <taxon>Paracoccaceae</taxon>
        <taxon>Sedimentitalea</taxon>
    </lineage>
</organism>
<dbReference type="Proteomes" id="UP000619079">
    <property type="component" value="Unassembled WGS sequence"/>
</dbReference>
<dbReference type="EMBL" id="JAELVR010000013">
    <property type="protein sequence ID" value="MBJ6373320.1"/>
    <property type="molecule type" value="Genomic_DNA"/>
</dbReference>
<dbReference type="EMBL" id="JAELVR010000009">
    <property type="protein sequence ID" value="MBJ6372487.1"/>
    <property type="molecule type" value="Genomic_DNA"/>
</dbReference>
<gene>
    <name evidence="1" type="ORF">JF290_13215</name>
    <name evidence="2" type="ORF">JF290_17470</name>
</gene>
<dbReference type="Gene3D" id="3.90.180.10">
    <property type="entry name" value="Medium-chain alcohol dehydrogenases, catalytic domain"/>
    <property type="match status" value="1"/>
</dbReference>
<reference evidence="2" key="1">
    <citation type="submission" date="2020-12" db="EMBL/GenBank/DDBJ databases">
        <title>Sedimentitalea sp. nov., isolated from sand in Incheon.</title>
        <authorList>
            <person name="Kim W."/>
        </authorList>
    </citation>
    <scope>NUCLEOTIDE SEQUENCE</scope>
    <source>
        <strain evidence="2">CAU 1593</strain>
    </source>
</reference>